<dbReference type="OrthoDB" id="2755953at2759"/>
<organism evidence="2 3">
    <name type="scientific">Trametes coccinea (strain BRFM310)</name>
    <name type="common">Pycnoporus coccineus</name>
    <dbReference type="NCBI Taxonomy" id="1353009"/>
    <lineage>
        <taxon>Eukaryota</taxon>
        <taxon>Fungi</taxon>
        <taxon>Dikarya</taxon>
        <taxon>Basidiomycota</taxon>
        <taxon>Agaricomycotina</taxon>
        <taxon>Agaricomycetes</taxon>
        <taxon>Polyporales</taxon>
        <taxon>Polyporaceae</taxon>
        <taxon>Trametes</taxon>
    </lineage>
</organism>
<feature type="compositionally biased region" description="Low complexity" evidence="1">
    <location>
        <begin position="72"/>
        <end position="97"/>
    </location>
</feature>
<gene>
    <name evidence="2" type="ORF">PYCCODRAFT_1370634</name>
</gene>
<feature type="region of interest" description="Disordered" evidence="1">
    <location>
        <begin position="601"/>
        <end position="624"/>
    </location>
</feature>
<dbReference type="AlphaFoldDB" id="A0A1Y2IHZ6"/>
<keyword evidence="3" id="KW-1185">Reference proteome</keyword>
<feature type="region of interest" description="Disordered" evidence="1">
    <location>
        <begin position="219"/>
        <end position="250"/>
    </location>
</feature>
<reference evidence="2 3" key="1">
    <citation type="journal article" date="2015" name="Biotechnol. Biofuels">
        <title>Enhanced degradation of softwood versus hardwood by the white-rot fungus Pycnoporus coccineus.</title>
        <authorList>
            <person name="Couturier M."/>
            <person name="Navarro D."/>
            <person name="Chevret D."/>
            <person name="Henrissat B."/>
            <person name="Piumi F."/>
            <person name="Ruiz-Duenas F.J."/>
            <person name="Martinez A.T."/>
            <person name="Grigoriev I.V."/>
            <person name="Riley R."/>
            <person name="Lipzen A."/>
            <person name="Berrin J.G."/>
            <person name="Master E.R."/>
            <person name="Rosso M.N."/>
        </authorList>
    </citation>
    <scope>NUCLEOTIDE SEQUENCE [LARGE SCALE GENOMIC DNA]</scope>
    <source>
        <strain evidence="2 3">BRFM310</strain>
    </source>
</reference>
<feature type="compositionally biased region" description="Pro residues" evidence="1">
    <location>
        <begin position="98"/>
        <end position="109"/>
    </location>
</feature>
<dbReference type="Proteomes" id="UP000193067">
    <property type="component" value="Unassembled WGS sequence"/>
</dbReference>
<feature type="compositionally biased region" description="Pro residues" evidence="1">
    <location>
        <begin position="30"/>
        <end position="40"/>
    </location>
</feature>
<evidence type="ECO:0000256" key="1">
    <source>
        <dbReference type="SAM" id="MobiDB-lite"/>
    </source>
</evidence>
<name>A0A1Y2IHZ6_TRAC3</name>
<dbReference type="EMBL" id="KZ084116">
    <property type="protein sequence ID" value="OSD00796.1"/>
    <property type="molecule type" value="Genomic_DNA"/>
</dbReference>
<sequence length="667" mass="71664">MPSDALSLSSAAQIEHAYLRLLHNSNSDPRLPPNGRPPRPPHSEAASDGDEGDQDDEDEEDEDDGDEDDRPSSSGHCSSAASVPSSPTPGPSRSSSPTPIPPSLPPISRPRPRPRALTLAIPPSELNPNFPAHALTHLLYASAPSITHLRLDHAESLLAHDPAIPRALASLTSLTHLSISALGPCACKLVRDLTCALQHAELNFDDAWVASLGSALSSSSSHPSTIVPDLPTGQSSGLPTPAPTPATTPAAPALTAHHLLPDPVSLLAHSMSSLRALRASNALIITVADTVRYPAVRTLALRIAGVPTVTPLVHAFPAVTDLYVYTPYDGCGVRPIVPALASSQSQHGDHSSHSCAPLPSIAAARHANRTSQLYSSFPPLSRLRGFPAGLYALGLTCSVRHLDIGAVAPPLGLSTGAEAETEMVRRVLADTRPLSVSLTFGRGWWLPQARDAGSSHRRRQEREALRAMFDVRETESASAAASGWAGVKELVLRIEEVGRWKDVTRDLAAMLKPLADTLVTLALRWDRTSVPFDRAPPDDDDDAEHEHDVGLDPASPGPASARRSPTLTPALHERTETFARRLADELHALRYVCVEIERDAPRVPPSRTSSGHSQQTSAQAPRTERRFWRVEREGEDGRWLCLDPLDEAKGRKVLDADRLSLEDVVRY</sequence>
<protein>
    <submittedName>
        <fullName evidence="2">Uncharacterized protein</fullName>
    </submittedName>
</protein>
<proteinExistence type="predicted"/>
<feature type="region of interest" description="Disordered" evidence="1">
    <location>
        <begin position="19"/>
        <end position="115"/>
    </location>
</feature>
<feature type="compositionally biased region" description="Polar residues" evidence="1">
    <location>
        <begin position="606"/>
        <end position="620"/>
    </location>
</feature>
<feature type="region of interest" description="Disordered" evidence="1">
    <location>
        <begin position="530"/>
        <end position="570"/>
    </location>
</feature>
<evidence type="ECO:0000313" key="3">
    <source>
        <dbReference type="Proteomes" id="UP000193067"/>
    </source>
</evidence>
<feature type="compositionally biased region" description="Acidic residues" evidence="1">
    <location>
        <begin position="47"/>
        <end position="69"/>
    </location>
</feature>
<evidence type="ECO:0000313" key="2">
    <source>
        <dbReference type="EMBL" id="OSD00796.1"/>
    </source>
</evidence>
<dbReference type="STRING" id="1353009.A0A1Y2IHZ6"/>
<accession>A0A1Y2IHZ6</accession>